<sequence length="59" mass="6954">MKLTSKKYWITRFPTLILLLIFIFLRGEGILPDGAYTVAVVLLFLVFWYFDAKVQQNKN</sequence>
<name>C8W792_LANP1</name>
<dbReference type="EMBL" id="CP001721">
    <property type="protein sequence ID" value="ACV51331.1"/>
    <property type="molecule type" value="Genomic_DNA"/>
</dbReference>
<keyword evidence="1" id="KW-0472">Membrane</keyword>
<dbReference type="STRING" id="521095.Apar_0902"/>
<dbReference type="HOGENOM" id="CLU_2950216_0_0_11"/>
<protein>
    <submittedName>
        <fullName evidence="2">Uncharacterized protein</fullName>
    </submittedName>
</protein>
<evidence type="ECO:0000313" key="3">
    <source>
        <dbReference type="Proteomes" id="UP000000960"/>
    </source>
</evidence>
<gene>
    <name evidence="2" type="ordered locus">Apar_0902</name>
</gene>
<dbReference type="KEGG" id="apv:Apar_0902"/>
<keyword evidence="1" id="KW-0812">Transmembrane</keyword>
<keyword evidence="1" id="KW-1133">Transmembrane helix</keyword>
<accession>C8W792</accession>
<evidence type="ECO:0000256" key="1">
    <source>
        <dbReference type="SAM" id="Phobius"/>
    </source>
</evidence>
<reference evidence="2 3" key="1">
    <citation type="journal article" date="2009" name="Stand. Genomic Sci.">
        <title>Complete genome sequence of Atopobium parvulum type strain (IPP 1246).</title>
        <authorList>
            <person name="Copeland A."/>
            <person name="Sikorski J."/>
            <person name="Lapidus A."/>
            <person name="Nolan M."/>
            <person name="Del Rio T.G."/>
            <person name="Lucas S."/>
            <person name="Chen F."/>
            <person name="Tice H."/>
            <person name="Pitluck S."/>
            <person name="Cheng J.F."/>
            <person name="Pukall R."/>
            <person name="Chertkov O."/>
            <person name="Brettin T."/>
            <person name="Han C."/>
            <person name="Detter J.C."/>
            <person name="Kuske C."/>
            <person name="Bruce D."/>
            <person name="Goodwin L."/>
            <person name="Ivanova N."/>
            <person name="Mavromatis K."/>
            <person name="Mikhailova N."/>
            <person name="Chen A."/>
            <person name="Palaniappan K."/>
            <person name="Chain P."/>
            <person name="Rohde M."/>
            <person name="Goker M."/>
            <person name="Bristow J."/>
            <person name="Eisen J.A."/>
            <person name="Markowitz V."/>
            <person name="Hugenholtz P."/>
            <person name="Kyrpides N.C."/>
            <person name="Klenk H.P."/>
            <person name="Detter J.C."/>
        </authorList>
    </citation>
    <scope>NUCLEOTIDE SEQUENCE [LARGE SCALE GENOMIC DNA]</scope>
    <source>
        <strain evidence="3">ATCC 33793 / DSM 20469 / CCUG 32760 / JCM 10300 / KCTC 3663 / VPI 0546 / 1246</strain>
    </source>
</reference>
<proteinExistence type="predicted"/>
<evidence type="ECO:0000313" key="2">
    <source>
        <dbReference type="EMBL" id="ACV51331.1"/>
    </source>
</evidence>
<feature type="transmembrane region" description="Helical" evidence="1">
    <location>
        <begin position="33"/>
        <end position="50"/>
    </location>
</feature>
<keyword evidence="3" id="KW-1185">Reference proteome</keyword>
<dbReference type="AlphaFoldDB" id="C8W792"/>
<feature type="transmembrane region" description="Helical" evidence="1">
    <location>
        <begin position="9"/>
        <end position="27"/>
    </location>
</feature>
<dbReference type="Proteomes" id="UP000000960">
    <property type="component" value="Chromosome"/>
</dbReference>
<organism evidence="2 3">
    <name type="scientific">Lancefieldella parvula (strain ATCC 33793 / DSM 20469 / CCUG 32760 / JCM 10300 / KCTC 3663 / VPI 0546 / 1246)</name>
    <name type="common">Atopobium parvulum</name>
    <dbReference type="NCBI Taxonomy" id="521095"/>
    <lineage>
        <taxon>Bacteria</taxon>
        <taxon>Bacillati</taxon>
        <taxon>Actinomycetota</taxon>
        <taxon>Coriobacteriia</taxon>
        <taxon>Coriobacteriales</taxon>
        <taxon>Atopobiaceae</taxon>
        <taxon>Lancefieldella</taxon>
    </lineage>
</organism>